<dbReference type="STRING" id="106549.A0A540LIY0"/>
<evidence type="ECO:0000256" key="1">
    <source>
        <dbReference type="SAM" id="MobiDB-lite"/>
    </source>
</evidence>
<evidence type="ECO:0008006" key="5">
    <source>
        <dbReference type="Google" id="ProtNLM"/>
    </source>
</evidence>
<feature type="signal peptide" evidence="2">
    <location>
        <begin position="1"/>
        <end position="25"/>
    </location>
</feature>
<accession>A0A540LIY0</accession>
<evidence type="ECO:0000313" key="4">
    <source>
        <dbReference type="Proteomes" id="UP000315295"/>
    </source>
</evidence>
<sequence>MASSRTFLLLGLVFAVLLLSSEISARELAETTPQTQDSIEKAGYQVQGHEHGHDHGHGRHGHDHGHRGHGHDHGHGGHGHGHDGKLGVGAAETQTKN</sequence>
<proteinExistence type="predicted"/>
<feature type="chain" id="PRO_5021759475" description="Phase-change related protein" evidence="2">
    <location>
        <begin position="26"/>
        <end position="97"/>
    </location>
</feature>
<dbReference type="Proteomes" id="UP000315295">
    <property type="component" value="Unassembled WGS sequence"/>
</dbReference>
<dbReference type="PANTHER" id="PTHR37389">
    <property type="entry name" value="NODULIN-24"/>
    <property type="match status" value="1"/>
</dbReference>
<evidence type="ECO:0000256" key="2">
    <source>
        <dbReference type="SAM" id="SignalP"/>
    </source>
</evidence>
<dbReference type="EMBL" id="VIEB01000565">
    <property type="protein sequence ID" value="TQD86426.1"/>
    <property type="molecule type" value="Genomic_DNA"/>
</dbReference>
<protein>
    <recommendedName>
        <fullName evidence="5">Phase-change related protein</fullName>
    </recommendedName>
</protein>
<name>A0A540LIY0_MALBA</name>
<feature type="compositionally biased region" description="Basic residues" evidence="1">
    <location>
        <begin position="56"/>
        <end position="70"/>
    </location>
</feature>
<keyword evidence="4" id="KW-1185">Reference proteome</keyword>
<organism evidence="3 4">
    <name type="scientific">Malus baccata</name>
    <name type="common">Siberian crab apple</name>
    <name type="synonym">Pyrus baccata</name>
    <dbReference type="NCBI Taxonomy" id="106549"/>
    <lineage>
        <taxon>Eukaryota</taxon>
        <taxon>Viridiplantae</taxon>
        <taxon>Streptophyta</taxon>
        <taxon>Embryophyta</taxon>
        <taxon>Tracheophyta</taxon>
        <taxon>Spermatophyta</taxon>
        <taxon>Magnoliopsida</taxon>
        <taxon>eudicotyledons</taxon>
        <taxon>Gunneridae</taxon>
        <taxon>Pentapetalae</taxon>
        <taxon>rosids</taxon>
        <taxon>fabids</taxon>
        <taxon>Rosales</taxon>
        <taxon>Rosaceae</taxon>
        <taxon>Amygdaloideae</taxon>
        <taxon>Maleae</taxon>
        <taxon>Malus</taxon>
    </lineage>
</organism>
<gene>
    <name evidence="3" type="ORF">C1H46_028029</name>
</gene>
<comment type="caution">
    <text evidence="3">The sequence shown here is derived from an EMBL/GenBank/DDBJ whole genome shotgun (WGS) entry which is preliminary data.</text>
</comment>
<keyword evidence="2" id="KW-0732">Signal</keyword>
<dbReference type="InterPro" id="IPR010800">
    <property type="entry name" value="GRP"/>
</dbReference>
<dbReference type="AlphaFoldDB" id="A0A540LIY0"/>
<feature type="compositionally biased region" description="Basic and acidic residues" evidence="1">
    <location>
        <begin position="71"/>
        <end position="85"/>
    </location>
</feature>
<dbReference type="PANTHER" id="PTHR37389:SF16">
    <property type="entry name" value="GLYCINE-RICH CELL WALL STRUCTURAL PROTEIN"/>
    <property type="match status" value="1"/>
</dbReference>
<reference evidence="3 4" key="1">
    <citation type="journal article" date="2019" name="G3 (Bethesda)">
        <title>Sequencing of a Wild Apple (Malus baccata) Genome Unravels the Differences Between Cultivated and Wild Apple Species Regarding Disease Resistance and Cold Tolerance.</title>
        <authorList>
            <person name="Chen X."/>
        </authorList>
    </citation>
    <scope>NUCLEOTIDE SEQUENCE [LARGE SCALE GENOMIC DNA]</scope>
    <source>
        <strain evidence="4">cv. Shandingzi</strain>
        <tissue evidence="3">Leaves</tissue>
    </source>
</reference>
<evidence type="ECO:0000313" key="3">
    <source>
        <dbReference type="EMBL" id="TQD86426.1"/>
    </source>
</evidence>
<feature type="region of interest" description="Disordered" evidence="1">
    <location>
        <begin position="28"/>
        <end position="97"/>
    </location>
</feature>
<dbReference type="Pfam" id="PF07172">
    <property type="entry name" value="GRP"/>
    <property type="match status" value="1"/>
</dbReference>